<evidence type="ECO:0000313" key="1">
    <source>
        <dbReference type="EMBL" id="KAF2186535.1"/>
    </source>
</evidence>
<sequence>MDNPGNYSVSVAFAIRGLMGDVGISRLHSSLFGRPDVIAKAVCLTMLDLSSSDSPQTLGIKFRP</sequence>
<dbReference type="Proteomes" id="UP000800200">
    <property type="component" value="Unassembled WGS sequence"/>
</dbReference>
<keyword evidence="2" id="KW-1185">Reference proteome</keyword>
<proteinExistence type="predicted"/>
<dbReference type="AlphaFoldDB" id="A0A6A6E6A5"/>
<protein>
    <submittedName>
        <fullName evidence="1">Uncharacterized protein</fullName>
    </submittedName>
</protein>
<dbReference type="EMBL" id="ML994629">
    <property type="protein sequence ID" value="KAF2186535.1"/>
    <property type="molecule type" value="Genomic_DNA"/>
</dbReference>
<reference evidence="1" key="1">
    <citation type="journal article" date="2020" name="Stud. Mycol.">
        <title>101 Dothideomycetes genomes: a test case for predicting lifestyles and emergence of pathogens.</title>
        <authorList>
            <person name="Haridas S."/>
            <person name="Albert R."/>
            <person name="Binder M."/>
            <person name="Bloem J."/>
            <person name="Labutti K."/>
            <person name="Salamov A."/>
            <person name="Andreopoulos B."/>
            <person name="Baker S."/>
            <person name="Barry K."/>
            <person name="Bills G."/>
            <person name="Bluhm B."/>
            <person name="Cannon C."/>
            <person name="Castanera R."/>
            <person name="Culley D."/>
            <person name="Daum C."/>
            <person name="Ezra D."/>
            <person name="Gonzalez J."/>
            <person name="Henrissat B."/>
            <person name="Kuo A."/>
            <person name="Liang C."/>
            <person name="Lipzen A."/>
            <person name="Lutzoni F."/>
            <person name="Magnuson J."/>
            <person name="Mondo S."/>
            <person name="Nolan M."/>
            <person name="Ohm R."/>
            <person name="Pangilinan J."/>
            <person name="Park H.-J."/>
            <person name="Ramirez L."/>
            <person name="Alfaro M."/>
            <person name="Sun H."/>
            <person name="Tritt A."/>
            <person name="Yoshinaga Y."/>
            <person name="Zwiers L.-H."/>
            <person name="Turgeon B."/>
            <person name="Goodwin S."/>
            <person name="Spatafora J."/>
            <person name="Crous P."/>
            <person name="Grigoriev I."/>
        </authorList>
    </citation>
    <scope>NUCLEOTIDE SEQUENCE</scope>
    <source>
        <strain evidence="1">CBS 207.26</strain>
    </source>
</reference>
<name>A0A6A6E6A5_9PEZI</name>
<gene>
    <name evidence="1" type="ORF">K469DRAFT_706525</name>
</gene>
<accession>A0A6A6E6A5</accession>
<evidence type="ECO:0000313" key="2">
    <source>
        <dbReference type="Proteomes" id="UP000800200"/>
    </source>
</evidence>
<organism evidence="1 2">
    <name type="scientific">Zopfia rhizophila CBS 207.26</name>
    <dbReference type="NCBI Taxonomy" id="1314779"/>
    <lineage>
        <taxon>Eukaryota</taxon>
        <taxon>Fungi</taxon>
        <taxon>Dikarya</taxon>
        <taxon>Ascomycota</taxon>
        <taxon>Pezizomycotina</taxon>
        <taxon>Dothideomycetes</taxon>
        <taxon>Dothideomycetes incertae sedis</taxon>
        <taxon>Zopfiaceae</taxon>
        <taxon>Zopfia</taxon>
    </lineage>
</organism>